<dbReference type="RefSeq" id="WP_078001317.1">
    <property type="nucleotide sequence ID" value="NZ_MRUL01000002.1"/>
</dbReference>
<feature type="signal peptide" evidence="1">
    <location>
        <begin position="1"/>
        <end position="25"/>
    </location>
</feature>
<sequence length="118" mass="13137">MISRFNKTGNIAIAAILLLTTFLQSGCVNHAASGDMDSAYSLVEYKDLNGLKRQMVLCATQYMLMNHKEQLYLSYKVHDQKVSYETTDKALSKYMLACTGIVTFLPQDDSGTIEIAGR</sequence>
<dbReference type="EMBL" id="MRUL01000002">
    <property type="protein sequence ID" value="OON41074.1"/>
    <property type="molecule type" value="Genomic_DNA"/>
</dbReference>
<evidence type="ECO:0000313" key="3">
    <source>
        <dbReference type="Proteomes" id="UP000190667"/>
    </source>
</evidence>
<evidence type="ECO:0000313" key="2">
    <source>
        <dbReference type="EMBL" id="OON41074.1"/>
    </source>
</evidence>
<reference evidence="2 3" key="1">
    <citation type="submission" date="2016-12" db="EMBL/GenBank/DDBJ databases">
        <title>Izhakiella australiana sp. nov. of genus Izhakiella isolated from Australian desert.</title>
        <authorList>
            <person name="Ji M."/>
        </authorList>
    </citation>
    <scope>NUCLEOTIDE SEQUENCE [LARGE SCALE GENOMIC DNA]</scope>
    <source>
        <strain evidence="2 3">D4N98</strain>
    </source>
</reference>
<dbReference type="AlphaFoldDB" id="A0A1S8YPT8"/>
<feature type="chain" id="PRO_5013204581" evidence="1">
    <location>
        <begin position="26"/>
        <end position="118"/>
    </location>
</feature>
<accession>A0A1S8YPT8</accession>
<keyword evidence="1" id="KW-0732">Signal</keyword>
<name>A0A1S8YPT8_9GAMM</name>
<protein>
    <submittedName>
        <fullName evidence="2">Uncharacterized protein</fullName>
    </submittedName>
</protein>
<proteinExistence type="predicted"/>
<organism evidence="2 3">
    <name type="scientific">Izhakiella australiensis</name>
    <dbReference type="NCBI Taxonomy" id="1926881"/>
    <lineage>
        <taxon>Bacteria</taxon>
        <taxon>Pseudomonadati</taxon>
        <taxon>Pseudomonadota</taxon>
        <taxon>Gammaproteobacteria</taxon>
        <taxon>Enterobacterales</taxon>
        <taxon>Erwiniaceae</taxon>
        <taxon>Izhakiella</taxon>
    </lineage>
</organism>
<gene>
    <name evidence="2" type="ORF">BTJ39_03645</name>
</gene>
<dbReference type="STRING" id="1926881.BTJ39_03645"/>
<comment type="caution">
    <text evidence="2">The sequence shown here is derived from an EMBL/GenBank/DDBJ whole genome shotgun (WGS) entry which is preliminary data.</text>
</comment>
<evidence type="ECO:0000256" key="1">
    <source>
        <dbReference type="SAM" id="SignalP"/>
    </source>
</evidence>
<keyword evidence="3" id="KW-1185">Reference proteome</keyword>
<dbReference type="Proteomes" id="UP000190667">
    <property type="component" value="Unassembled WGS sequence"/>
</dbReference>